<evidence type="ECO:0000313" key="2">
    <source>
        <dbReference type="Proteomes" id="UP000076502"/>
    </source>
</evidence>
<dbReference type="Proteomes" id="UP000076502">
    <property type="component" value="Unassembled WGS sequence"/>
</dbReference>
<accession>A0A154PIT8</accession>
<name>A0A154PIT8_DUFNO</name>
<protein>
    <submittedName>
        <fullName evidence="1">Uncharacterized protein</fullName>
    </submittedName>
</protein>
<gene>
    <name evidence="1" type="ORF">WN55_03582</name>
</gene>
<proteinExistence type="predicted"/>
<sequence length="76" mass="8784">MLPEQLRSKVVLVGGRTRQAENIVIQSRKTKCAQKSLFYEGIQMYNAIPADVKQCDRIVLFKRKLIEFIRTSIPSM</sequence>
<reference evidence="1 2" key="1">
    <citation type="submission" date="2015-07" db="EMBL/GenBank/DDBJ databases">
        <title>The genome of Dufourea novaeangliae.</title>
        <authorList>
            <person name="Pan H."/>
            <person name="Kapheim K."/>
        </authorList>
    </citation>
    <scope>NUCLEOTIDE SEQUENCE [LARGE SCALE GENOMIC DNA]</scope>
    <source>
        <strain evidence="1">0120121106</strain>
        <tissue evidence="1">Whole body</tissue>
    </source>
</reference>
<dbReference type="AlphaFoldDB" id="A0A154PIT8"/>
<keyword evidence="2" id="KW-1185">Reference proteome</keyword>
<dbReference type="EMBL" id="KQ434929">
    <property type="protein sequence ID" value="KZC11745.1"/>
    <property type="molecule type" value="Genomic_DNA"/>
</dbReference>
<organism evidence="1 2">
    <name type="scientific">Dufourea novaeangliae</name>
    <name type="common">Sweat bee</name>
    <dbReference type="NCBI Taxonomy" id="178035"/>
    <lineage>
        <taxon>Eukaryota</taxon>
        <taxon>Metazoa</taxon>
        <taxon>Ecdysozoa</taxon>
        <taxon>Arthropoda</taxon>
        <taxon>Hexapoda</taxon>
        <taxon>Insecta</taxon>
        <taxon>Pterygota</taxon>
        <taxon>Neoptera</taxon>
        <taxon>Endopterygota</taxon>
        <taxon>Hymenoptera</taxon>
        <taxon>Apocrita</taxon>
        <taxon>Aculeata</taxon>
        <taxon>Apoidea</taxon>
        <taxon>Anthophila</taxon>
        <taxon>Halictidae</taxon>
        <taxon>Rophitinae</taxon>
        <taxon>Dufourea</taxon>
    </lineage>
</organism>
<evidence type="ECO:0000313" key="1">
    <source>
        <dbReference type="EMBL" id="KZC11745.1"/>
    </source>
</evidence>